<proteinExistence type="inferred from homology"/>
<feature type="modified residue" description="N6-(pyridoxal phosphate)lysine" evidence="6">
    <location>
        <position position="300"/>
    </location>
</feature>
<organism evidence="8 9">
    <name type="scientific">Streptomyces sporangiiformans</name>
    <dbReference type="NCBI Taxonomy" id="2315329"/>
    <lineage>
        <taxon>Bacteria</taxon>
        <taxon>Bacillati</taxon>
        <taxon>Actinomycetota</taxon>
        <taxon>Actinomycetes</taxon>
        <taxon>Kitasatosporales</taxon>
        <taxon>Streptomycetaceae</taxon>
        <taxon>Streptomyces</taxon>
    </lineage>
</organism>
<dbReference type="AlphaFoldDB" id="A0A505CZJ2"/>
<evidence type="ECO:0000256" key="7">
    <source>
        <dbReference type="RuleBase" id="RU000382"/>
    </source>
</evidence>
<evidence type="ECO:0000256" key="5">
    <source>
        <dbReference type="ARBA" id="ARBA00023239"/>
    </source>
</evidence>
<protein>
    <submittedName>
        <fullName evidence="8">Aminotransferase class V-fold PLP-dependent enzyme</fullName>
    </submittedName>
</protein>
<dbReference type="GO" id="GO:0019752">
    <property type="term" value="P:carboxylic acid metabolic process"/>
    <property type="evidence" value="ECO:0007669"/>
    <property type="project" value="InterPro"/>
</dbReference>
<evidence type="ECO:0000256" key="3">
    <source>
        <dbReference type="ARBA" id="ARBA00022793"/>
    </source>
</evidence>
<name>A0A505CZJ2_9ACTN</name>
<keyword evidence="5 7" id="KW-0456">Lyase</keyword>
<dbReference type="Gene3D" id="3.90.1150.10">
    <property type="entry name" value="Aspartate Aminotransferase, domain 1"/>
    <property type="match status" value="1"/>
</dbReference>
<dbReference type="OrthoDB" id="3335676at2"/>
<evidence type="ECO:0000313" key="9">
    <source>
        <dbReference type="Proteomes" id="UP000317378"/>
    </source>
</evidence>
<evidence type="ECO:0000256" key="2">
    <source>
        <dbReference type="ARBA" id="ARBA00009533"/>
    </source>
</evidence>
<dbReference type="InterPro" id="IPR002129">
    <property type="entry name" value="PyrdxlP-dep_de-COase"/>
</dbReference>
<dbReference type="Proteomes" id="UP000317378">
    <property type="component" value="Unassembled WGS sequence"/>
</dbReference>
<dbReference type="PROSITE" id="PS00392">
    <property type="entry name" value="DDC_GAD_HDC_YDC"/>
    <property type="match status" value="1"/>
</dbReference>
<dbReference type="Pfam" id="PF00282">
    <property type="entry name" value="Pyridoxal_deC"/>
    <property type="match status" value="1"/>
</dbReference>
<keyword evidence="8" id="KW-0032">Aminotransferase</keyword>
<gene>
    <name evidence="8" type="ORF">FGD71_035920</name>
</gene>
<comment type="cofactor">
    <cofactor evidence="1 6 7">
        <name>pyridoxal 5'-phosphate</name>
        <dbReference type="ChEBI" id="CHEBI:597326"/>
    </cofactor>
</comment>
<dbReference type="InterPro" id="IPR021115">
    <property type="entry name" value="Pyridoxal-P_BS"/>
</dbReference>
<dbReference type="InterPro" id="IPR015424">
    <property type="entry name" value="PyrdxlP-dep_Trfase"/>
</dbReference>
<evidence type="ECO:0000256" key="1">
    <source>
        <dbReference type="ARBA" id="ARBA00001933"/>
    </source>
</evidence>
<reference evidence="8 9" key="1">
    <citation type="submission" date="2019-06" db="EMBL/GenBank/DDBJ databases">
        <title>Streptomyces sporangiiformans sp. nov., a novel actinomycete isolated from soil in Mount Song.</title>
        <authorList>
            <person name="Han L."/>
        </authorList>
    </citation>
    <scope>NUCLEOTIDE SEQUENCE [LARGE SCALE GENOMIC DNA]</scope>
    <source>
        <strain evidence="8 9">NEAU-SSA 1</strain>
    </source>
</reference>
<dbReference type="GO" id="GO:0030170">
    <property type="term" value="F:pyridoxal phosphate binding"/>
    <property type="evidence" value="ECO:0007669"/>
    <property type="project" value="InterPro"/>
</dbReference>
<dbReference type="EMBL" id="VCHX02000273">
    <property type="protein sequence ID" value="TPQ17523.1"/>
    <property type="molecule type" value="Genomic_DNA"/>
</dbReference>
<keyword evidence="9" id="KW-1185">Reference proteome</keyword>
<dbReference type="RefSeq" id="WP_119104738.1">
    <property type="nucleotide sequence ID" value="NZ_QXMJ01000273.1"/>
</dbReference>
<keyword evidence="4 6" id="KW-0663">Pyridoxal phosphate</keyword>
<evidence type="ECO:0000313" key="8">
    <source>
        <dbReference type="EMBL" id="TPQ17523.1"/>
    </source>
</evidence>
<dbReference type="Gene3D" id="3.40.640.10">
    <property type="entry name" value="Type I PLP-dependent aspartate aminotransferase-like (Major domain)"/>
    <property type="match status" value="1"/>
</dbReference>
<evidence type="ECO:0000256" key="6">
    <source>
        <dbReference type="PIRSR" id="PIRSR602129-50"/>
    </source>
</evidence>
<dbReference type="InterPro" id="IPR010977">
    <property type="entry name" value="Aromatic_deC"/>
</dbReference>
<keyword evidence="3" id="KW-0210">Decarboxylase</keyword>
<comment type="caution">
    <text evidence="8">The sequence shown here is derived from an EMBL/GenBank/DDBJ whole genome shotgun (WGS) entry which is preliminary data.</text>
</comment>
<dbReference type="GO" id="GO:0004058">
    <property type="term" value="F:aromatic-L-amino-acid decarboxylase activity"/>
    <property type="evidence" value="ECO:0007669"/>
    <property type="project" value="UniProtKB-ARBA"/>
</dbReference>
<comment type="similarity">
    <text evidence="2 7">Belongs to the group II decarboxylase family.</text>
</comment>
<dbReference type="PANTHER" id="PTHR11999:SF70">
    <property type="entry name" value="MIP05841P"/>
    <property type="match status" value="1"/>
</dbReference>
<accession>A0A505CZJ2</accession>
<dbReference type="PANTHER" id="PTHR11999">
    <property type="entry name" value="GROUP II PYRIDOXAL-5-PHOSPHATE DECARBOXYLASE"/>
    <property type="match status" value="1"/>
</dbReference>
<sequence>MQKAQCDNTSANKAPRVDRRVWGDEDEIVAAAIDYACRRILQAPDPVAGARPAADLALAAGTAIAPWGIGGAAALNLFDRVLAPATRAQNGTMNLAYIPAAPTRAALAFDAVTSAANIFAGTWEAGAGAIHAENEALAWLTQLLGWPSTAAGCFVSGGTMGNLSALITARAAAAASRPRPTDGWKIVCADSAHSSIRSAAQAMDVAVVTAPLDQRGHLTGSAVNAILDSTTGVFAVVATAGTTNAGLIDDLDDIAEACERHQVWLHVDGAYGGAGLAAPSVRHLYSGVERADSFIVDPHKWLFAPYDCCALLYRDPAAARAAHSQSAHYLDAIDRDVHNPADLALHLSRRARGLPLWFSLAVHGTKRYSRAVEQTLTTSRLVAAAVRASDYLRLTIEPELSVVLFERPGWGPHDYASWSARAAETGAMLCVPTQWNGATVLRLAFVNPDTRASDVIDTLRTLRTLR</sequence>
<evidence type="ECO:0000256" key="4">
    <source>
        <dbReference type="ARBA" id="ARBA00022898"/>
    </source>
</evidence>
<dbReference type="InterPro" id="IPR015421">
    <property type="entry name" value="PyrdxlP-dep_Trfase_major"/>
</dbReference>
<dbReference type="InterPro" id="IPR015422">
    <property type="entry name" value="PyrdxlP-dep_Trfase_small"/>
</dbReference>
<keyword evidence="8" id="KW-0808">Transferase</keyword>
<dbReference type="GO" id="GO:0008483">
    <property type="term" value="F:transaminase activity"/>
    <property type="evidence" value="ECO:0007669"/>
    <property type="project" value="UniProtKB-KW"/>
</dbReference>
<dbReference type="SUPFAM" id="SSF53383">
    <property type="entry name" value="PLP-dependent transferases"/>
    <property type="match status" value="1"/>
</dbReference>